<sequence length="450" mass="49804">MPPSKRRKSVLPAGDQDGRAMRGDGRKLAHKFNIFQEISSEDDDGELEKERRGLTVEQILERSPKYADKFLDKVKPLLIDPKVSKVAAGGAFTMLEEPQLMPLLNESSKSVQRHIRKCRTALKQMNWAMTSLLAHKDSPWRGLEVKGSLAEHGCVKLLELMKSGMAVGKFSEVHEEEFAKLMDNLHRLYMDIFERRGQELLKAAIQSELNVIYLLPESGGRFPDGSRVLLQDLAARADLNGKAGKIMAWDFALQRYTVEIEKEEKKKDAEAPANPDMFGLGDVEDEEEDDTEKNQIELAVPKKLMVLPKNVLVDLKPPKGELDRLVKDWNVWRKRPRSVSASQDAEAVAAALGPPLESMANFLQDAAQAVGTGLATGRDGVELIADECRQALSSARNLAAKLLGEEPQEPPKPPPLNEPAPALVPFQGETVSQALKEAAEVAQASIELNK</sequence>
<reference evidence="2" key="1">
    <citation type="submission" date="2021-02" db="EMBL/GenBank/DDBJ databases">
        <authorList>
            <person name="Dougan E. K."/>
            <person name="Rhodes N."/>
            <person name="Thang M."/>
            <person name="Chan C."/>
        </authorList>
    </citation>
    <scope>NUCLEOTIDE SEQUENCE</scope>
</reference>
<evidence type="ECO:0000313" key="3">
    <source>
        <dbReference type="Proteomes" id="UP000649617"/>
    </source>
</evidence>
<feature type="region of interest" description="Disordered" evidence="1">
    <location>
        <begin position="401"/>
        <end position="423"/>
    </location>
</feature>
<gene>
    <name evidence="2" type="primary">Acly</name>
    <name evidence="2" type="ORF">SPIL2461_LOCUS18657</name>
</gene>
<dbReference type="AlphaFoldDB" id="A0A812WJ63"/>
<feature type="region of interest" description="Disordered" evidence="1">
    <location>
        <begin position="263"/>
        <end position="288"/>
    </location>
</feature>
<protein>
    <submittedName>
        <fullName evidence="2">Acly protein</fullName>
    </submittedName>
</protein>
<comment type="caution">
    <text evidence="2">The sequence shown here is derived from an EMBL/GenBank/DDBJ whole genome shotgun (WGS) entry which is preliminary data.</text>
</comment>
<feature type="region of interest" description="Disordered" evidence="1">
    <location>
        <begin position="1"/>
        <end position="23"/>
    </location>
</feature>
<dbReference type="EMBL" id="CAJNIZ010043972">
    <property type="protein sequence ID" value="CAE7674205.1"/>
    <property type="molecule type" value="Genomic_DNA"/>
</dbReference>
<name>A0A812WJ63_SYMPI</name>
<evidence type="ECO:0000313" key="2">
    <source>
        <dbReference type="EMBL" id="CAE7674205.1"/>
    </source>
</evidence>
<keyword evidence="3" id="KW-1185">Reference proteome</keyword>
<organism evidence="2 3">
    <name type="scientific">Symbiodinium pilosum</name>
    <name type="common">Dinoflagellate</name>
    <dbReference type="NCBI Taxonomy" id="2952"/>
    <lineage>
        <taxon>Eukaryota</taxon>
        <taxon>Sar</taxon>
        <taxon>Alveolata</taxon>
        <taxon>Dinophyceae</taxon>
        <taxon>Suessiales</taxon>
        <taxon>Symbiodiniaceae</taxon>
        <taxon>Symbiodinium</taxon>
    </lineage>
</organism>
<dbReference type="OrthoDB" id="423303at2759"/>
<accession>A0A812WJ63</accession>
<proteinExistence type="predicted"/>
<feature type="non-terminal residue" evidence="2">
    <location>
        <position position="450"/>
    </location>
</feature>
<evidence type="ECO:0000256" key="1">
    <source>
        <dbReference type="SAM" id="MobiDB-lite"/>
    </source>
</evidence>
<dbReference type="Proteomes" id="UP000649617">
    <property type="component" value="Unassembled WGS sequence"/>
</dbReference>